<dbReference type="OrthoDB" id="275196at2759"/>
<reference evidence="1 2" key="1">
    <citation type="submission" date="2020-08" db="EMBL/GenBank/DDBJ databases">
        <authorList>
            <person name="Newling K."/>
            <person name="Davey J."/>
            <person name="Forrester S."/>
        </authorList>
    </citation>
    <scope>NUCLEOTIDE SEQUENCE [LARGE SCALE GENOMIC DNA]</scope>
    <source>
        <strain evidence="2">Crithidia deanei Carvalho (ATCC PRA-265)</strain>
    </source>
</reference>
<dbReference type="Gene3D" id="3.40.50.300">
    <property type="entry name" value="P-loop containing nucleotide triphosphate hydrolases"/>
    <property type="match status" value="1"/>
</dbReference>
<dbReference type="PANTHER" id="PTHR12755:SF17">
    <property type="entry name" value="POLYRIBONUCLEOTIDE 5'-HYDROXYL-KINASE CLP1 P-LOOP DOMAIN-CONTAINING PROTEIN"/>
    <property type="match status" value="1"/>
</dbReference>
<dbReference type="GO" id="GO:0051731">
    <property type="term" value="F:polynucleotide 5'-hydroxyl-kinase activity"/>
    <property type="evidence" value="ECO:0007669"/>
    <property type="project" value="InterPro"/>
</dbReference>
<sequence length="402" mass="43780">MLDPNTVYYAPLKSDVRSLMVYTLEGGSFKVNSEQQVTVVRHAAGAATVSQYVSRTIIPSKQNSKIVVLGNAQSGKTVTAHTVFNLLKQHNAIDVIPPQVTLLDLNAETNSLYTPGCVTGLLSSSVINPSLDTLRLGETNRPSLLTVNFFTGGARRPTVENAGYYLQCCLQLAETMDSFAVELHPSSEGRRYTIVDVPTPEEGLKEDAFYKRIIEALRPNHVFLVTSTVAEQETGSWGTYLQEDIQRTLPECNFILVPPLSPHAHHAARAALQQEYFIGNALQPLGLSKVVLPFSHPSLQFCSVSTSDNGSVEKRQPDPSWKGLLCFVSHATVMDEVPFAPVAGQLLVVEVDDKNQELVLIIPAPEGSPLECRIIVVPSAEEAANMRVSDVQVASLEEALCV</sequence>
<gene>
    <name evidence="1" type="ORF">ADEAN_000032100</name>
</gene>
<dbReference type="EMBL" id="LR877145">
    <property type="protein sequence ID" value="CAD2212903.1"/>
    <property type="molecule type" value="Genomic_DNA"/>
</dbReference>
<dbReference type="Proteomes" id="UP000515908">
    <property type="component" value="Chromosome 01"/>
</dbReference>
<evidence type="ECO:0000313" key="1">
    <source>
        <dbReference type="EMBL" id="CAD2212903.1"/>
    </source>
</evidence>
<protein>
    <submittedName>
        <fullName evidence="1">Uncharacterized protein</fullName>
    </submittedName>
</protein>
<accession>A0A7G2C2E4</accession>
<dbReference type="GO" id="GO:0005634">
    <property type="term" value="C:nucleus"/>
    <property type="evidence" value="ECO:0007669"/>
    <property type="project" value="TreeGrafter"/>
</dbReference>
<dbReference type="VEuPathDB" id="TriTrypDB:ADEAN_000032100"/>
<dbReference type="PANTHER" id="PTHR12755">
    <property type="entry name" value="CLEAVAGE/POLYADENYLATION FACTOR IA SUBUNIT CLP1P"/>
    <property type="match status" value="1"/>
</dbReference>
<dbReference type="AlphaFoldDB" id="A0A7G2C2E4"/>
<organism evidence="1 2">
    <name type="scientific">Angomonas deanei</name>
    <dbReference type="NCBI Taxonomy" id="59799"/>
    <lineage>
        <taxon>Eukaryota</taxon>
        <taxon>Discoba</taxon>
        <taxon>Euglenozoa</taxon>
        <taxon>Kinetoplastea</taxon>
        <taxon>Metakinetoplastina</taxon>
        <taxon>Trypanosomatida</taxon>
        <taxon>Trypanosomatidae</taxon>
        <taxon>Strigomonadinae</taxon>
        <taxon>Angomonas</taxon>
    </lineage>
</organism>
<dbReference type="GO" id="GO:0006388">
    <property type="term" value="P:tRNA splicing, via endonucleolytic cleavage and ligation"/>
    <property type="evidence" value="ECO:0007669"/>
    <property type="project" value="TreeGrafter"/>
</dbReference>
<dbReference type="InterPro" id="IPR027417">
    <property type="entry name" value="P-loop_NTPase"/>
</dbReference>
<name>A0A7G2C2E4_9TRYP</name>
<proteinExistence type="predicted"/>
<dbReference type="InterPro" id="IPR045116">
    <property type="entry name" value="Clp1/Grc3"/>
</dbReference>
<keyword evidence="2" id="KW-1185">Reference proteome</keyword>
<evidence type="ECO:0000313" key="2">
    <source>
        <dbReference type="Proteomes" id="UP000515908"/>
    </source>
</evidence>